<dbReference type="InterPro" id="IPR036291">
    <property type="entry name" value="NAD(P)-bd_dom_sf"/>
</dbReference>
<evidence type="ECO:0000256" key="3">
    <source>
        <dbReference type="ARBA" id="ARBA00022679"/>
    </source>
</evidence>
<dbReference type="InterPro" id="IPR017475">
    <property type="entry name" value="EPS_sugar_tfrase"/>
</dbReference>
<evidence type="ECO:0000256" key="5">
    <source>
        <dbReference type="ARBA" id="ARBA00022989"/>
    </source>
</evidence>
<evidence type="ECO:0000256" key="4">
    <source>
        <dbReference type="ARBA" id="ARBA00022692"/>
    </source>
</evidence>
<dbReference type="Pfam" id="PF13727">
    <property type="entry name" value="CoA_binding_3"/>
    <property type="match status" value="1"/>
</dbReference>
<gene>
    <name evidence="9" type="ORF">AL504_28235</name>
</gene>
<feature type="transmembrane region" description="Helical" evidence="7">
    <location>
        <begin position="51"/>
        <end position="71"/>
    </location>
</feature>
<dbReference type="NCBIfam" id="TIGR03025">
    <property type="entry name" value="EPS_sugtrans"/>
    <property type="match status" value="1"/>
</dbReference>
<dbReference type="GO" id="GO:0016780">
    <property type="term" value="F:phosphotransferase activity, for other substituted phosphate groups"/>
    <property type="evidence" value="ECO:0007669"/>
    <property type="project" value="TreeGrafter"/>
</dbReference>
<organism evidence="9 10">
    <name type="scientific">Alcaligenes xylosoxydans xylosoxydans</name>
    <name type="common">Achromobacter xylosoxidans</name>
    <dbReference type="NCBI Taxonomy" id="85698"/>
    <lineage>
        <taxon>Bacteria</taxon>
        <taxon>Pseudomonadati</taxon>
        <taxon>Pseudomonadota</taxon>
        <taxon>Betaproteobacteria</taxon>
        <taxon>Burkholderiales</taxon>
        <taxon>Alcaligenaceae</taxon>
        <taxon>Achromobacter</taxon>
    </lineage>
</organism>
<dbReference type="SUPFAM" id="SSF51735">
    <property type="entry name" value="NAD(P)-binding Rossmann-fold domains"/>
    <property type="match status" value="1"/>
</dbReference>
<evidence type="ECO:0000256" key="1">
    <source>
        <dbReference type="ARBA" id="ARBA00004141"/>
    </source>
</evidence>
<dbReference type="GO" id="GO:0016020">
    <property type="term" value="C:membrane"/>
    <property type="evidence" value="ECO:0007669"/>
    <property type="project" value="UniProtKB-SubCell"/>
</dbReference>
<dbReference type="Gene3D" id="3.40.50.720">
    <property type="entry name" value="NAD(P)-binding Rossmann-like Domain"/>
    <property type="match status" value="1"/>
</dbReference>
<evidence type="ECO:0000313" key="10">
    <source>
        <dbReference type="Proteomes" id="UP000060602"/>
    </source>
</evidence>
<feature type="domain" description="Bacterial sugar transferase" evidence="8">
    <location>
        <begin position="279"/>
        <end position="460"/>
    </location>
</feature>
<name>A0A120LI77_ALCXX</name>
<dbReference type="NCBIfam" id="TIGR03023">
    <property type="entry name" value="WcaJ_sugtrans"/>
    <property type="match status" value="1"/>
</dbReference>
<protein>
    <submittedName>
        <fullName evidence="9">Undecaprenyl-phosphate glucose phosphotransferase</fullName>
    </submittedName>
</protein>
<dbReference type="EMBL" id="CP014060">
    <property type="protein sequence ID" value="AMG39546.1"/>
    <property type="molecule type" value="Genomic_DNA"/>
</dbReference>
<keyword evidence="6 7" id="KW-0472">Membrane</keyword>
<dbReference type="RefSeq" id="WP_061073897.1">
    <property type="nucleotide sequence ID" value="NZ_CP014060.2"/>
</dbReference>
<comment type="subcellular location">
    <subcellularLocation>
        <location evidence="1">Membrane</location>
        <topology evidence="1">Multi-pass membrane protein</topology>
    </subcellularLocation>
</comment>
<proteinExistence type="inferred from homology"/>
<keyword evidence="3 9" id="KW-0808">Transferase</keyword>
<feature type="transmembrane region" description="Helical" evidence="7">
    <location>
        <begin position="117"/>
        <end position="141"/>
    </location>
</feature>
<sequence>MDPSLTDTSARANRSSYLYRLLDAAIVIICGLAVTEFKFSDEAMADPPQIHLFLIYLCGLGVIALFPAFRLYVSWRGRRLTDLVVRSLAAWALVFALGILVSFLMHQSAAVSRLWAATWFGSVALALAGVRLAAYTILGAARDRGLDRKRVLLVGFGALGHDLWRRVERYREAGYEVAGIYAEAHENLPPQVRRLHELDALHGFVREHDVREVWIVLPMEAGQELREVLYHLRNDLVDIRWIPDVMSIQLLGHRIGEFLGLPAIQLNSLPAAGVRGLAKEAFDRAFALCALVGLSPVMLTVACLVKLTSRGPVLFTQPRLGVDGKVFHVYKFRTMTVHQEHGVVTQATRNDARITRIGGFLRRTSLDELPQFLNVLRGDMSVVGPRPHALEHNELYKDLVQRYMMRHRVKPGITGWAQVNGLRGQTDTLRKMSDRVEHDIYYIQHWTFRMDLIIIARTAVSGWTGRNVY</sequence>
<evidence type="ECO:0000256" key="2">
    <source>
        <dbReference type="ARBA" id="ARBA00006464"/>
    </source>
</evidence>
<feature type="transmembrane region" description="Helical" evidence="7">
    <location>
        <begin position="83"/>
        <end position="105"/>
    </location>
</feature>
<keyword evidence="5 7" id="KW-1133">Transmembrane helix</keyword>
<dbReference type="AlphaFoldDB" id="A0A120LI77"/>
<evidence type="ECO:0000256" key="7">
    <source>
        <dbReference type="SAM" id="Phobius"/>
    </source>
</evidence>
<dbReference type="PANTHER" id="PTHR30576">
    <property type="entry name" value="COLANIC BIOSYNTHESIS UDP-GLUCOSE LIPID CARRIER TRANSFERASE"/>
    <property type="match status" value="1"/>
</dbReference>
<comment type="similarity">
    <text evidence="2">Belongs to the bacterial sugar transferase family.</text>
</comment>
<evidence type="ECO:0000256" key="6">
    <source>
        <dbReference type="ARBA" id="ARBA00023136"/>
    </source>
</evidence>
<feature type="transmembrane region" description="Helical" evidence="7">
    <location>
        <begin position="21"/>
        <end position="39"/>
    </location>
</feature>
<keyword evidence="4 7" id="KW-0812">Transmembrane</keyword>
<evidence type="ECO:0000313" key="9">
    <source>
        <dbReference type="EMBL" id="AMG39546.1"/>
    </source>
</evidence>
<dbReference type="Proteomes" id="UP000060602">
    <property type="component" value="Chromosome"/>
</dbReference>
<feature type="transmembrane region" description="Helical" evidence="7">
    <location>
        <begin position="285"/>
        <end position="307"/>
    </location>
</feature>
<reference evidence="10" key="1">
    <citation type="submission" date="2015-12" db="EMBL/GenBank/DDBJ databases">
        <title>FDA dAtabase for Regulatory Grade micrObial Sequences (FDA-ARGOS): Supporting development and validation of Infectious Disease Dx tests.</title>
        <authorList>
            <person name="Case J."/>
            <person name="Tallon L."/>
            <person name="Sadzewicz L."/>
            <person name="Sengamalay N."/>
            <person name="Ott S."/>
            <person name="Godinez A."/>
            <person name="Nagaraj S."/>
            <person name="Nadendla S."/>
            <person name="Sichtig H."/>
        </authorList>
    </citation>
    <scope>NUCLEOTIDE SEQUENCE [LARGE SCALE GENOMIC DNA]</scope>
    <source>
        <strain evidence="10">FDAARGOS_147</strain>
    </source>
</reference>
<dbReference type="Pfam" id="PF02397">
    <property type="entry name" value="Bac_transf"/>
    <property type="match status" value="1"/>
</dbReference>
<dbReference type="InterPro" id="IPR017473">
    <property type="entry name" value="Undecaprenyl-P_gluc_Ptfrase"/>
</dbReference>
<evidence type="ECO:0000259" key="8">
    <source>
        <dbReference type="Pfam" id="PF02397"/>
    </source>
</evidence>
<accession>A0A120LI77</accession>
<dbReference type="InterPro" id="IPR003362">
    <property type="entry name" value="Bact_transf"/>
</dbReference>
<dbReference type="PANTHER" id="PTHR30576:SF0">
    <property type="entry name" value="UNDECAPRENYL-PHOSPHATE N-ACETYLGALACTOSAMINYL 1-PHOSPHATE TRANSFERASE-RELATED"/>
    <property type="match status" value="1"/>
</dbReference>